<proteinExistence type="predicted"/>
<evidence type="ECO:0000256" key="6">
    <source>
        <dbReference type="ARBA" id="ARBA00022927"/>
    </source>
</evidence>
<dbReference type="GO" id="GO:0016887">
    <property type="term" value="F:ATP hydrolysis activity"/>
    <property type="evidence" value="ECO:0007669"/>
    <property type="project" value="InterPro"/>
</dbReference>
<dbReference type="Proteomes" id="UP001139721">
    <property type="component" value="Unassembled WGS sequence"/>
</dbReference>
<dbReference type="GO" id="GO:0046933">
    <property type="term" value="F:proton-transporting ATP synthase activity, rotational mechanism"/>
    <property type="evidence" value="ECO:0007669"/>
    <property type="project" value="TreeGrafter"/>
</dbReference>
<evidence type="ECO:0000256" key="4">
    <source>
        <dbReference type="ARBA" id="ARBA00022741"/>
    </source>
</evidence>
<name>A0A9X2CY56_9GAMM</name>
<comment type="subcellular location">
    <subcellularLocation>
        <location evidence="1">Cytoplasm</location>
    </subcellularLocation>
</comment>
<evidence type="ECO:0000256" key="2">
    <source>
        <dbReference type="ARBA" id="ARBA00022448"/>
    </source>
</evidence>
<evidence type="ECO:0000256" key="5">
    <source>
        <dbReference type="ARBA" id="ARBA00022840"/>
    </source>
</evidence>
<dbReference type="SMART" id="SM00382">
    <property type="entry name" value="AAA"/>
    <property type="match status" value="1"/>
</dbReference>
<dbReference type="CDD" id="cd01136">
    <property type="entry name" value="ATPase_flagellum-secretory_path_III"/>
    <property type="match status" value="1"/>
</dbReference>
<keyword evidence="3" id="KW-0963">Cytoplasm</keyword>
<dbReference type="InterPro" id="IPR000194">
    <property type="entry name" value="ATPase_F1/V1/A1_a/bsu_nucl-bd"/>
</dbReference>
<dbReference type="FunFam" id="3.40.50.12240:FF:000002">
    <property type="entry name" value="Flagellum-specific ATP synthase FliI"/>
    <property type="match status" value="1"/>
</dbReference>
<comment type="caution">
    <text evidence="10">The sequence shown here is derived from an EMBL/GenBank/DDBJ whole genome shotgun (WGS) entry which is preliminary data.</text>
</comment>
<dbReference type="PANTHER" id="PTHR15184">
    <property type="entry name" value="ATP SYNTHASE"/>
    <property type="match status" value="1"/>
</dbReference>
<dbReference type="PANTHER" id="PTHR15184:SF9">
    <property type="entry name" value="SPI-1 TYPE 3 SECRETION SYSTEM ATPASE"/>
    <property type="match status" value="1"/>
</dbReference>
<dbReference type="Pfam" id="PF00006">
    <property type="entry name" value="ATP-synt_ab"/>
    <property type="match status" value="1"/>
</dbReference>
<evidence type="ECO:0000313" key="10">
    <source>
        <dbReference type="EMBL" id="MCL9682635.1"/>
    </source>
</evidence>
<evidence type="ECO:0000256" key="7">
    <source>
        <dbReference type="ARBA" id="ARBA00022967"/>
    </source>
</evidence>
<dbReference type="InterPro" id="IPR040627">
    <property type="entry name" value="T3SS_ATPase_C"/>
</dbReference>
<dbReference type="GO" id="GO:0005737">
    <property type="term" value="C:cytoplasm"/>
    <property type="evidence" value="ECO:0007669"/>
    <property type="project" value="UniProtKB-SubCell"/>
</dbReference>
<evidence type="ECO:0000256" key="8">
    <source>
        <dbReference type="ARBA" id="ARBA00024382"/>
    </source>
</evidence>
<dbReference type="InterPro" id="IPR003593">
    <property type="entry name" value="AAA+_ATPase"/>
</dbReference>
<gene>
    <name evidence="10" type="ORF">LOX96_00860</name>
</gene>
<evidence type="ECO:0000259" key="9">
    <source>
        <dbReference type="SMART" id="SM00382"/>
    </source>
</evidence>
<dbReference type="InterPro" id="IPR050053">
    <property type="entry name" value="ATPase_alpha/beta_chains"/>
</dbReference>
<keyword evidence="6" id="KW-0653">Protein transport</keyword>
<organism evidence="10 11">
    <name type="scientific">Legionella maioricensis</name>
    <dbReference type="NCBI Taxonomy" id="2896528"/>
    <lineage>
        <taxon>Bacteria</taxon>
        <taxon>Pseudomonadati</taxon>
        <taxon>Pseudomonadota</taxon>
        <taxon>Gammaproteobacteria</taxon>
        <taxon>Legionellales</taxon>
        <taxon>Legionellaceae</taxon>
        <taxon>Legionella</taxon>
    </lineage>
</organism>
<dbReference type="InterPro" id="IPR027417">
    <property type="entry name" value="P-loop_NTPase"/>
</dbReference>
<dbReference type="NCBIfam" id="TIGR01026">
    <property type="entry name" value="fliI_yscN"/>
    <property type="match status" value="1"/>
</dbReference>
<dbReference type="Gene3D" id="3.40.50.12240">
    <property type="match status" value="1"/>
</dbReference>
<dbReference type="GO" id="GO:0030254">
    <property type="term" value="P:protein secretion by the type III secretion system"/>
    <property type="evidence" value="ECO:0007669"/>
    <property type="project" value="InterPro"/>
</dbReference>
<dbReference type="EMBL" id="JAJKBJ010000001">
    <property type="protein sequence ID" value="MCL9682635.1"/>
    <property type="molecule type" value="Genomic_DNA"/>
</dbReference>
<dbReference type="AlphaFoldDB" id="A0A9X2CY56"/>
<keyword evidence="11" id="KW-1185">Reference proteome</keyword>
<dbReference type="SUPFAM" id="SSF52540">
    <property type="entry name" value="P-loop containing nucleoside triphosphate hydrolases"/>
    <property type="match status" value="1"/>
</dbReference>
<dbReference type="InterPro" id="IPR005714">
    <property type="entry name" value="ATPase_T3SS_FliI/YscN"/>
</dbReference>
<protein>
    <recommendedName>
        <fullName evidence="8">protein-secreting ATPase</fullName>
        <ecNumber evidence="8">7.4.2.8</ecNumber>
    </recommendedName>
</protein>
<reference evidence="10" key="1">
    <citation type="submission" date="2021-11" db="EMBL/GenBank/DDBJ databases">
        <title>Legionella maioricencis sp. nov., a new species isolated from hot water samples in Mallorca.</title>
        <authorList>
            <person name="Crespi S."/>
            <person name="Drasar V."/>
            <person name="Salva-Serra F."/>
            <person name="Jaen-Luchoro D."/>
            <person name="Pineiro-Iglesias B."/>
            <person name="Aliaga F."/>
            <person name="Fernandez-Juarez V."/>
            <person name="Coll G."/>
            <person name="Moore E.R.B."/>
            <person name="Bennasar-Figueras A."/>
        </authorList>
    </citation>
    <scope>NUCLEOTIDE SEQUENCE</scope>
    <source>
        <strain evidence="10">HCPI-6</strain>
    </source>
</reference>
<dbReference type="Pfam" id="PF18269">
    <property type="entry name" value="T3SS_ATPase_C"/>
    <property type="match status" value="1"/>
</dbReference>
<keyword evidence="4" id="KW-0547">Nucleotide-binding</keyword>
<keyword evidence="7" id="KW-1278">Translocase</keyword>
<dbReference type="RefSeq" id="WP_250421428.1">
    <property type="nucleotide sequence ID" value="NZ_JAJKBJ010000001.1"/>
</dbReference>
<evidence type="ECO:0000256" key="3">
    <source>
        <dbReference type="ARBA" id="ARBA00022490"/>
    </source>
</evidence>
<dbReference type="GO" id="GO:0030257">
    <property type="term" value="C:type III protein secretion system complex"/>
    <property type="evidence" value="ECO:0007669"/>
    <property type="project" value="InterPro"/>
</dbReference>
<evidence type="ECO:0000313" key="11">
    <source>
        <dbReference type="Proteomes" id="UP001139721"/>
    </source>
</evidence>
<feature type="domain" description="AAA+ ATPase" evidence="9">
    <location>
        <begin position="151"/>
        <end position="334"/>
    </location>
</feature>
<keyword evidence="5" id="KW-0067">ATP-binding</keyword>
<dbReference type="GO" id="GO:0005524">
    <property type="term" value="F:ATP binding"/>
    <property type="evidence" value="ECO:0007669"/>
    <property type="project" value="UniProtKB-KW"/>
</dbReference>
<sequence length="430" mass="47601">MHPWIKHLSATERLGEIEQFVGLKMVANGPPQTFIGEVCDILDQNYQPIMQAEVIGFDQGKVYLMPYDNAPIRMGYQVRATGQQLSIDVGNDLLGQVVDAFAQPIDKQIKLSCKHSILTQNKKINPFNRKPITERLHTGVHAIDSLLPLGKGQRVGLFAGSGVGKSMLMGNIAQNIDSDINVIALIGERGREVNDFIFNHLNEVTMQKTVLVIACSDESALIRRQAAYTATAIAEYFCHQQGKSVLLFMDSITRFAMAQREISLSLGEPPTARGYTPSVFSLLPGIIERTGNFKQHGSISALYTVLVEGDDFNEPLADHMRALLDGHIVLTRELAQRGHYPAISILQSISRLSKQLLSPSEQKIVSQIISMLSIYQQNKDLIELGAYKPGSNIPLDNAVSRVNAINQILIQDKTPAISFVDLINRFKEIL</sequence>
<evidence type="ECO:0000256" key="1">
    <source>
        <dbReference type="ARBA" id="ARBA00004496"/>
    </source>
</evidence>
<accession>A0A9X2CY56</accession>
<dbReference type="EC" id="7.4.2.8" evidence="8"/>
<keyword evidence="2" id="KW-0813">Transport</keyword>
<dbReference type="GO" id="GO:0008564">
    <property type="term" value="F:protein-exporting ATPase activity"/>
    <property type="evidence" value="ECO:0007669"/>
    <property type="project" value="UniProtKB-EC"/>
</dbReference>